<keyword evidence="1" id="KW-0229">DNA integration</keyword>
<dbReference type="SUPFAM" id="SSF56349">
    <property type="entry name" value="DNA breaking-rejoining enzymes"/>
    <property type="match status" value="1"/>
</dbReference>
<feature type="domain" description="Tyr recombinase" evidence="5">
    <location>
        <begin position="142"/>
        <end position="325"/>
    </location>
</feature>
<evidence type="ECO:0000256" key="4">
    <source>
        <dbReference type="SAM" id="MobiDB-lite"/>
    </source>
</evidence>
<reference evidence="6 7" key="1">
    <citation type="journal article" date="2019" name="Int. J. Syst. Evol. Microbiol.">
        <title>The Global Catalogue of Microorganisms (GCM) 10K type strain sequencing project: providing services to taxonomists for standard genome sequencing and annotation.</title>
        <authorList>
            <consortium name="The Broad Institute Genomics Platform"/>
            <consortium name="The Broad Institute Genome Sequencing Center for Infectious Disease"/>
            <person name="Wu L."/>
            <person name="Ma J."/>
        </authorList>
    </citation>
    <scope>NUCLEOTIDE SEQUENCE [LARGE SCALE GENOMIC DNA]</scope>
    <source>
        <strain evidence="6 7">PSRA2</strain>
    </source>
</reference>
<keyword evidence="3" id="KW-0233">DNA recombination</keyword>
<feature type="region of interest" description="Disordered" evidence="4">
    <location>
        <begin position="117"/>
        <end position="142"/>
    </location>
</feature>
<evidence type="ECO:0000256" key="3">
    <source>
        <dbReference type="ARBA" id="ARBA00023172"/>
    </source>
</evidence>
<evidence type="ECO:0000313" key="7">
    <source>
        <dbReference type="Proteomes" id="UP001596406"/>
    </source>
</evidence>
<evidence type="ECO:0000256" key="1">
    <source>
        <dbReference type="ARBA" id="ARBA00022908"/>
    </source>
</evidence>
<gene>
    <name evidence="6" type="primary">xerC</name>
    <name evidence="6" type="ORF">ACFQHK_13905</name>
</gene>
<accession>A0ABD5UFB4</accession>
<keyword evidence="7" id="KW-1185">Reference proteome</keyword>
<dbReference type="InterPro" id="IPR002104">
    <property type="entry name" value="Integrase_catalytic"/>
</dbReference>
<dbReference type="GO" id="GO:0006310">
    <property type="term" value="P:DNA recombination"/>
    <property type="evidence" value="ECO:0007669"/>
    <property type="project" value="UniProtKB-KW"/>
</dbReference>
<dbReference type="CDD" id="cd00397">
    <property type="entry name" value="DNA_BRE_C"/>
    <property type="match status" value="1"/>
</dbReference>
<evidence type="ECO:0000313" key="6">
    <source>
        <dbReference type="EMBL" id="MFC6837588.1"/>
    </source>
</evidence>
<dbReference type="GO" id="GO:0003677">
    <property type="term" value="F:DNA binding"/>
    <property type="evidence" value="ECO:0007669"/>
    <property type="project" value="UniProtKB-KW"/>
</dbReference>
<dbReference type="Proteomes" id="UP001596406">
    <property type="component" value="Unassembled WGS sequence"/>
</dbReference>
<dbReference type="GO" id="GO:0015074">
    <property type="term" value="P:DNA integration"/>
    <property type="evidence" value="ECO:0007669"/>
    <property type="project" value="UniProtKB-KW"/>
</dbReference>
<dbReference type="Gene3D" id="1.10.443.10">
    <property type="entry name" value="Intergrase catalytic core"/>
    <property type="match status" value="1"/>
</dbReference>
<name>A0ABD5UFB4_9EURY</name>
<dbReference type="InterPro" id="IPR050090">
    <property type="entry name" value="Tyrosine_recombinase_XerCD"/>
</dbReference>
<proteinExistence type="predicted"/>
<sequence length="435" mass="50205">MTKRERIRVLKERIRAGGGANFYDDERYADDTISDDDAGTLLTVSDQFDLHDYSDNRHEKLLRHLVRVAEKVGGLTDALEDREAAEELVRWVNREYDNPRTKCDYRLAIRAMGKHALRRGTKGDPPESIDWMSANTPRNYNPKPSRADMLEWEEDVLPLINDGTNPARNKALFAVQFEGGFRPHCELYEMKVGDVKDTSYGVEIEVDGKTGQRSVTMILALPYLNRWLGDHHPCPGDDDAYLWVKSNGERMSYTTFQRYFKRAADRIDLEKPVTPKNFRKSNATWLAKLGKNESFIEDRQGRQRGSDAISHYVAMYGEDRAREYASMHGQDVETEDPEDYTPITCPRCRRQTPRDKDVCMWCNQALDHDTFEDLEETKTTVRDMALQLFQEDGEFVEDVVTRKAVTQMMLNDDDFFEEALDVAENLDIDLPTAVE</sequence>
<dbReference type="PANTHER" id="PTHR30349">
    <property type="entry name" value="PHAGE INTEGRASE-RELATED"/>
    <property type="match status" value="1"/>
</dbReference>
<dbReference type="RefSeq" id="WP_304449253.1">
    <property type="nucleotide sequence ID" value="NZ_JARRAH010000001.1"/>
</dbReference>
<keyword evidence="2" id="KW-0238">DNA-binding</keyword>
<comment type="caution">
    <text evidence="6">The sequence shown here is derived from an EMBL/GenBank/DDBJ whole genome shotgun (WGS) entry which is preliminary data.</text>
</comment>
<protein>
    <submittedName>
        <fullName evidence="6">Tyrosine recombinase XerC</fullName>
    </submittedName>
</protein>
<dbReference type="InterPro" id="IPR011010">
    <property type="entry name" value="DNA_brk_join_enz"/>
</dbReference>
<dbReference type="Pfam" id="PF00589">
    <property type="entry name" value="Phage_integrase"/>
    <property type="match status" value="1"/>
</dbReference>
<evidence type="ECO:0000259" key="5">
    <source>
        <dbReference type="PROSITE" id="PS51898"/>
    </source>
</evidence>
<organism evidence="6 7">
    <name type="scientific">Halomarina ordinaria</name>
    <dbReference type="NCBI Taxonomy" id="3033939"/>
    <lineage>
        <taxon>Archaea</taxon>
        <taxon>Methanobacteriati</taxon>
        <taxon>Methanobacteriota</taxon>
        <taxon>Stenosarchaea group</taxon>
        <taxon>Halobacteria</taxon>
        <taxon>Halobacteriales</taxon>
        <taxon>Natronomonadaceae</taxon>
        <taxon>Halomarina</taxon>
    </lineage>
</organism>
<evidence type="ECO:0000256" key="2">
    <source>
        <dbReference type="ARBA" id="ARBA00023125"/>
    </source>
</evidence>
<dbReference type="EMBL" id="JBHSXM010000001">
    <property type="protein sequence ID" value="MFC6837588.1"/>
    <property type="molecule type" value="Genomic_DNA"/>
</dbReference>
<dbReference type="PANTHER" id="PTHR30349:SF41">
    <property type="entry name" value="INTEGRASE_RECOMBINASE PROTEIN MJ0367-RELATED"/>
    <property type="match status" value="1"/>
</dbReference>
<dbReference type="AlphaFoldDB" id="A0ABD5UFB4"/>
<dbReference type="InterPro" id="IPR013762">
    <property type="entry name" value="Integrase-like_cat_sf"/>
</dbReference>
<dbReference type="PROSITE" id="PS51898">
    <property type="entry name" value="TYR_RECOMBINASE"/>
    <property type="match status" value="1"/>
</dbReference>